<feature type="modified residue" description="4-aspartylphosphate" evidence="3">
    <location>
        <position position="53"/>
    </location>
</feature>
<dbReference type="CDD" id="cd06170">
    <property type="entry name" value="LuxR_C_like"/>
    <property type="match status" value="1"/>
</dbReference>
<name>V5C189_9GAMM</name>
<dbReference type="Pfam" id="PF00196">
    <property type="entry name" value="GerE"/>
    <property type="match status" value="1"/>
</dbReference>
<dbReference type="InterPro" id="IPR039420">
    <property type="entry name" value="WalR-like"/>
</dbReference>
<dbReference type="PRINTS" id="PR00038">
    <property type="entry name" value="HTHLUXR"/>
</dbReference>
<dbReference type="InterPro" id="IPR058245">
    <property type="entry name" value="NreC/VraR/RcsB-like_REC"/>
</dbReference>
<dbReference type="InterPro" id="IPR016032">
    <property type="entry name" value="Sig_transdc_resp-reg_C-effctor"/>
</dbReference>
<dbReference type="OrthoDB" id="9796655at2"/>
<feature type="domain" description="Response regulatory" evidence="5">
    <location>
        <begin position="3"/>
        <end position="118"/>
    </location>
</feature>
<organism evidence="6 7">
    <name type="scientific">Methyloglobulus morosus KoM1</name>
    <dbReference type="NCBI Taxonomy" id="1116472"/>
    <lineage>
        <taxon>Bacteria</taxon>
        <taxon>Pseudomonadati</taxon>
        <taxon>Pseudomonadota</taxon>
        <taxon>Gammaproteobacteria</taxon>
        <taxon>Methylococcales</taxon>
        <taxon>Methylococcaceae</taxon>
        <taxon>Methyloglobulus</taxon>
    </lineage>
</organism>
<dbReference type="Proteomes" id="UP000017842">
    <property type="component" value="Unassembled WGS sequence"/>
</dbReference>
<dbReference type="PROSITE" id="PS50110">
    <property type="entry name" value="RESPONSE_REGULATORY"/>
    <property type="match status" value="1"/>
</dbReference>
<dbReference type="GO" id="GO:0000160">
    <property type="term" value="P:phosphorelay signal transduction system"/>
    <property type="evidence" value="ECO:0007669"/>
    <property type="project" value="InterPro"/>
</dbReference>
<dbReference type="PROSITE" id="PS00622">
    <property type="entry name" value="HTH_LUXR_1"/>
    <property type="match status" value="1"/>
</dbReference>
<dbReference type="AlphaFoldDB" id="V5C189"/>
<dbReference type="Gene3D" id="3.40.50.2300">
    <property type="match status" value="1"/>
</dbReference>
<dbReference type="InterPro" id="IPR011006">
    <property type="entry name" value="CheY-like_superfamily"/>
</dbReference>
<dbReference type="GO" id="GO:0006355">
    <property type="term" value="P:regulation of DNA-templated transcription"/>
    <property type="evidence" value="ECO:0007669"/>
    <property type="project" value="InterPro"/>
</dbReference>
<dbReference type="PANTHER" id="PTHR43214">
    <property type="entry name" value="TWO-COMPONENT RESPONSE REGULATOR"/>
    <property type="match status" value="1"/>
</dbReference>
<evidence type="ECO:0000313" key="6">
    <source>
        <dbReference type="EMBL" id="ESS73864.1"/>
    </source>
</evidence>
<dbReference type="Pfam" id="PF00072">
    <property type="entry name" value="Response_reg"/>
    <property type="match status" value="1"/>
</dbReference>
<dbReference type="EMBL" id="AYLO01000008">
    <property type="protein sequence ID" value="ESS73864.1"/>
    <property type="molecule type" value="Genomic_DNA"/>
</dbReference>
<feature type="domain" description="HTH luxR-type" evidence="4">
    <location>
        <begin position="144"/>
        <end position="209"/>
    </location>
</feature>
<dbReference type="GO" id="GO:0003677">
    <property type="term" value="F:DNA binding"/>
    <property type="evidence" value="ECO:0007669"/>
    <property type="project" value="UniProtKB-KW"/>
</dbReference>
<evidence type="ECO:0000313" key="7">
    <source>
        <dbReference type="Proteomes" id="UP000017842"/>
    </source>
</evidence>
<evidence type="ECO:0000256" key="1">
    <source>
        <dbReference type="ARBA" id="ARBA00022553"/>
    </source>
</evidence>
<evidence type="ECO:0000259" key="5">
    <source>
        <dbReference type="PROSITE" id="PS50110"/>
    </source>
</evidence>
<dbReference type="InterPro" id="IPR000792">
    <property type="entry name" value="Tscrpt_reg_LuxR_C"/>
</dbReference>
<dbReference type="SUPFAM" id="SSF46894">
    <property type="entry name" value="C-terminal effector domain of the bipartite response regulators"/>
    <property type="match status" value="1"/>
</dbReference>
<comment type="caution">
    <text evidence="6">The sequence shown here is derived from an EMBL/GenBank/DDBJ whole genome shotgun (WGS) entry which is preliminary data.</text>
</comment>
<dbReference type="SMART" id="SM00448">
    <property type="entry name" value="REC"/>
    <property type="match status" value="1"/>
</dbReference>
<dbReference type="SMART" id="SM00421">
    <property type="entry name" value="HTH_LUXR"/>
    <property type="match status" value="1"/>
</dbReference>
<gene>
    <name evidence="6" type="ORF">MGMO_8c00010</name>
</gene>
<proteinExistence type="predicted"/>
<keyword evidence="2" id="KW-0238">DNA-binding</keyword>
<keyword evidence="1 3" id="KW-0597">Phosphoprotein</keyword>
<evidence type="ECO:0000256" key="3">
    <source>
        <dbReference type="PROSITE-ProRule" id="PRU00169"/>
    </source>
</evidence>
<dbReference type="RefSeq" id="WP_023493099.1">
    <property type="nucleotide sequence ID" value="NZ_AYLO01000008.1"/>
</dbReference>
<evidence type="ECO:0000256" key="2">
    <source>
        <dbReference type="ARBA" id="ARBA00023125"/>
    </source>
</evidence>
<accession>V5C189</accession>
<reference evidence="6 7" key="1">
    <citation type="journal article" date="2013" name="Genome Announc.">
        <title>Draft Genome Sequence of the Methanotrophic Gammaproteobacterium Methyloglobulus morosus DSM 22980 Strain KoM1.</title>
        <authorList>
            <person name="Poehlein A."/>
            <person name="Deutzmann J.S."/>
            <person name="Daniel R."/>
            <person name="Simeonova D.D."/>
        </authorList>
    </citation>
    <scope>NUCLEOTIDE SEQUENCE [LARGE SCALE GENOMIC DNA]</scope>
    <source>
        <strain evidence="6 7">KoM1</strain>
    </source>
</reference>
<sequence length="209" mass="23419">MYKISIIENQPIIREGLCSLLRMQSGLDVLGGYSDIVDFLRDHEVLPDVVLLDLNLCSKNEIDNVRKLKNLFLYVKIIIFSTTNNEQCIKCAFQAGVHGFVNKDATPEQIYNAVSCVAQGQIYLGPSILPIVINGFILSQNQARPVDTSALTARERELVRLITEGYKNKEIANILCLSVKTIESHRSNLMKKLQVHNVAGLMTKANQFI</sequence>
<dbReference type="SUPFAM" id="SSF52172">
    <property type="entry name" value="CheY-like"/>
    <property type="match status" value="1"/>
</dbReference>
<dbReference type="CDD" id="cd17535">
    <property type="entry name" value="REC_NarL-like"/>
    <property type="match status" value="1"/>
</dbReference>
<dbReference type="STRING" id="1116472.MGMO_8c00010"/>
<keyword evidence="7" id="KW-1185">Reference proteome</keyword>
<dbReference type="PROSITE" id="PS50043">
    <property type="entry name" value="HTH_LUXR_2"/>
    <property type="match status" value="1"/>
</dbReference>
<evidence type="ECO:0000259" key="4">
    <source>
        <dbReference type="PROSITE" id="PS50043"/>
    </source>
</evidence>
<dbReference type="PANTHER" id="PTHR43214:SF43">
    <property type="entry name" value="TWO-COMPONENT RESPONSE REGULATOR"/>
    <property type="match status" value="1"/>
</dbReference>
<dbReference type="InterPro" id="IPR001789">
    <property type="entry name" value="Sig_transdc_resp-reg_receiver"/>
</dbReference>
<protein>
    <submittedName>
        <fullName evidence="6">Two component transcriptional regulator, LuxR family</fullName>
    </submittedName>
</protein>
<dbReference type="eggNOG" id="COG2197">
    <property type="taxonomic scope" value="Bacteria"/>
</dbReference>